<comment type="caution">
    <text evidence="2">The sequence shown here is derived from an EMBL/GenBank/DDBJ whole genome shotgun (WGS) entry which is preliminary data.</text>
</comment>
<dbReference type="PANTHER" id="PTHR35563:SF2">
    <property type="entry name" value="BARREL METAL-DEPENDENT HYDROLASE, PUTATIVE (AFU_ORTHOLOGUE AFUA_1G16240)-RELATED"/>
    <property type="match status" value="1"/>
</dbReference>
<dbReference type="Gene3D" id="3.20.20.140">
    <property type="entry name" value="Metal-dependent hydrolases"/>
    <property type="match status" value="1"/>
</dbReference>
<dbReference type="GO" id="GO:0016787">
    <property type="term" value="F:hydrolase activity"/>
    <property type="evidence" value="ECO:0007669"/>
    <property type="project" value="UniProtKB-KW"/>
</dbReference>
<evidence type="ECO:0000313" key="2">
    <source>
        <dbReference type="EMBL" id="SEJ65419.1"/>
    </source>
</evidence>
<keyword evidence="2" id="KW-0378">Hydrolase</keyword>
<dbReference type="AlphaFoldDB" id="A0AAQ1GFB0"/>
<gene>
    <name evidence="2" type="ORF">SAMN05216550_1076</name>
</gene>
<reference evidence="2 3" key="1">
    <citation type="submission" date="2016-10" db="EMBL/GenBank/DDBJ databases">
        <authorList>
            <person name="Varghese N."/>
            <person name="Submissions S."/>
        </authorList>
    </citation>
    <scope>NUCLEOTIDE SEQUENCE [LARGE SCALE GENOMIC DNA]</scope>
    <source>
        <strain evidence="2 3">LMG 22274</strain>
    </source>
</reference>
<dbReference type="EMBL" id="FNZM01000007">
    <property type="protein sequence ID" value="SEJ65419.1"/>
    <property type="molecule type" value="Genomic_DNA"/>
</dbReference>
<evidence type="ECO:0000259" key="1">
    <source>
        <dbReference type="Pfam" id="PF04909"/>
    </source>
</evidence>
<dbReference type="InterPro" id="IPR006680">
    <property type="entry name" value="Amidohydro-rel"/>
</dbReference>
<name>A0AAQ1GFB0_9BURK</name>
<proteinExistence type="predicted"/>
<dbReference type="InterPro" id="IPR052358">
    <property type="entry name" value="Aro_Compnd_Degr_Hydrolases"/>
</dbReference>
<feature type="domain" description="Amidohydrolase-related" evidence="1">
    <location>
        <begin position="30"/>
        <end position="295"/>
    </location>
</feature>
<organism evidence="2 3">
    <name type="scientific">Paraburkholderia tropica</name>
    <dbReference type="NCBI Taxonomy" id="92647"/>
    <lineage>
        <taxon>Bacteria</taxon>
        <taxon>Pseudomonadati</taxon>
        <taxon>Pseudomonadota</taxon>
        <taxon>Betaproteobacteria</taxon>
        <taxon>Burkholderiales</taxon>
        <taxon>Burkholderiaceae</taxon>
        <taxon>Paraburkholderia</taxon>
    </lineage>
</organism>
<dbReference type="Proteomes" id="UP000183529">
    <property type="component" value="Unassembled WGS sequence"/>
</dbReference>
<dbReference type="InterPro" id="IPR032466">
    <property type="entry name" value="Metal_Hydrolase"/>
</dbReference>
<accession>A0AAQ1GFB0</accession>
<dbReference type="PANTHER" id="PTHR35563">
    <property type="entry name" value="BARREL METAL-DEPENDENT HYDROLASE, PUTATIVE (AFU_ORTHOLOGUE AFUA_1G16240)-RELATED"/>
    <property type="match status" value="1"/>
</dbReference>
<evidence type="ECO:0000313" key="3">
    <source>
        <dbReference type="Proteomes" id="UP000183529"/>
    </source>
</evidence>
<dbReference type="SUPFAM" id="SSF51556">
    <property type="entry name" value="Metallo-dependent hydrolases"/>
    <property type="match status" value="1"/>
</dbReference>
<protein>
    <submittedName>
        <fullName evidence="2">Predicted metal-dependent hydrolase, TIM-barrel fold</fullName>
    </submittedName>
</protein>
<dbReference type="Pfam" id="PF04909">
    <property type="entry name" value="Amidohydro_2"/>
    <property type="match status" value="1"/>
</dbReference>
<dbReference type="RefSeq" id="WP_074983412.1">
    <property type="nucleotide sequence ID" value="NZ_CADFGN010000008.1"/>
</dbReference>
<sequence>MSERDAIQAGIVPFSAGTATPHFKAPDLACDCHMHVYSPRFAVAADAHLKPPAASLSDYRSLQRRLGTTRNVFVQPSTYGFDNACVLDAIADTRETARGIAVVSNTVSSAVSSAVSERDLDELSAGGIVGLRFNLVRSGTDALRDAVSLAPALAERGWHLEIHVNGAQLPGLAATLARLPCDVVMDHFGRVRFNEGASQPAFRALLALLDNGRTWVKLSGAYLDAQATRASIVEIGRALVEHRADRLVWGSDWPHPAAASLPDDAEQFDYLREWAQDESTRVRILVDNAAALYRF</sequence>